<dbReference type="VEuPathDB" id="FungiDB:ASPFODRAFT_65867"/>
<organism evidence="1 2">
    <name type="scientific">Aspergillus luchuensis (strain CBS 106.47)</name>
    <dbReference type="NCBI Taxonomy" id="1137211"/>
    <lineage>
        <taxon>Eukaryota</taxon>
        <taxon>Fungi</taxon>
        <taxon>Dikarya</taxon>
        <taxon>Ascomycota</taxon>
        <taxon>Pezizomycotina</taxon>
        <taxon>Eurotiomycetes</taxon>
        <taxon>Eurotiomycetidae</taxon>
        <taxon>Eurotiales</taxon>
        <taxon>Aspergillaceae</taxon>
        <taxon>Aspergillus</taxon>
        <taxon>Aspergillus subgen. Circumdati</taxon>
    </lineage>
</organism>
<protein>
    <submittedName>
        <fullName evidence="1">Uncharacterized protein</fullName>
    </submittedName>
</protein>
<dbReference type="AlphaFoldDB" id="A0A1M3T128"/>
<accession>A0A1M3T128</accession>
<sequence>MSICTTEETVSCLTVNTERILHDADTTNLFLIELIIVTDRWEMCVPTPHGHIPLERVKEGKMTTVYILGDKLKCLPKGELEPVLQTSCVLQAIRKNPQIGRTWIVQFTLHSAVSTGTKKIETCLPCWDEALAAARRELEPQQEEPGTNSSDHACHILDDYHNQLRSLEITGWRRLKEAKRRDQLPGRAGVI</sequence>
<gene>
    <name evidence="1" type="ORF">ASPFODRAFT_65867</name>
</gene>
<evidence type="ECO:0000313" key="1">
    <source>
        <dbReference type="EMBL" id="OJZ80457.1"/>
    </source>
</evidence>
<reference evidence="2" key="1">
    <citation type="journal article" date="2017" name="Genome Biol.">
        <title>Comparative genomics reveals high biological diversity and specific adaptations in the industrially and medically important fungal genus Aspergillus.</title>
        <authorList>
            <person name="de Vries R.P."/>
            <person name="Riley R."/>
            <person name="Wiebenga A."/>
            <person name="Aguilar-Osorio G."/>
            <person name="Amillis S."/>
            <person name="Uchima C.A."/>
            <person name="Anderluh G."/>
            <person name="Asadollahi M."/>
            <person name="Askin M."/>
            <person name="Barry K."/>
            <person name="Battaglia E."/>
            <person name="Bayram O."/>
            <person name="Benocci T."/>
            <person name="Braus-Stromeyer S.A."/>
            <person name="Caldana C."/>
            <person name="Canovas D."/>
            <person name="Cerqueira G.C."/>
            <person name="Chen F."/>
            <person name="Chen W."/>
            <person name="Choi C."/>
            <person name="Clum A."/>
            <person name="Dos Santos R.A."/>
            <person name="Damasio A.R."/>
            <person name="Diallinas G."/>
            <person name="Emri T."/>
            <person name="Fekete E."/>
            <person name="Flipphi M."/>
            <person name="Freyberg S."/>
            <person name="Gallo A."/>
            <person name="Gournas C."/>
            <person name="Habgood R."/>
            <person name="Hainaut M."/>
            <person name="Harispe M.L."/>
            <person name="Henrissat B."/>
            <person name="Hilden K.S."/>
            <person name="Hope R."/>
            <person name="Hossain A."/>
            <person name="Karabika E."/>
            <person name="Karaffa L."/>
            <person name="Karanyi Z."/>
            <person name="Krasevec N."/>
            <person name="Kuo A."/>
            <person name="Kusch H."/>
            <person name="LaButti K."/>
            <person name="Lagendijk E.L."/>
            <person name="Lapidus A."/>
            <person name="Levasseur A."/>
            <person name="Lindquist E."/>
            <person name="Lipzen A."/>
            <person name="Logrieco A.F."/>
            <person name="MacCabe A."/>
            <person name="Maekelae M.R."/>
            <person name="Malavazi I."/>
            <person name="Melin P."/>
            <person name="Meyer V."/>
            <person name="Mielnichuk N."/>
            <person name="Miskei M."/>
            <person name="Molnar A.P."/>
            <person name="Mule G."/>
            <person name="Ngan C.Y."/>
            <person name="Orejas M."/>
            <person name="Orosz E."/>
            <person name="Ouedraogo J.P."/>
            <person name="Overkamp K.M."/>
            <person name="Park H.-S."/>
            <person name="Perrone G."/>
            <person name="Piumi F."/>
            <person name="Punt P.J."/>
            <person name="Ram A.F."/>
            <person name="Ramon A."/>
            <person name="Rauscher S."/>
            <person name="Record E."/>
            <person name="Riano-Pachon D.M."/>
            <person name="Robert V."/>
            <person name="Roehrig J."/>
            <person name="Ruller R."/>
            <person name="Salamov A."/>
            <person name="Salih N.S."/>
            <person name="Samson R.A."/>
            <person name="Sandor E."/>
            <person name="Sanguinetti M."/>
            <person name="Schuetze T."/>
            <person name="Sepcic K."/>
            <person name="Shelest E."/>
            <person name="Sherlock G."/>
            <person name="Sophianopoulou V."/>
            <person name="Squina F.M."/>
            <person name="Sun H."/>
            <person name="Susca A."/>
            <person name="Todd R.B."/>
            <person name="Tsang A."/>
            <person name="Unkles S.E."/>
            <person name="van de Wiele N."/>
            <person name="van Rossen-Uffink D."/>
            <person name="Oliveira J.V."/>
            <person name="Vesth T.C."/>
            <person name="Visser J."/>
            <person name="Yu J.-H."/>
            <person name="Zhou M."/>
            <person name="Andersen M.R."/>
            <person name="Archer D.B."/>
            <person name="Baker S.E."/>
            <person name="Benoit I."/>
            <person name="Brakhage A.A."/>
            <person name="Braus G.H."/>
            <person name="Fischer R."/>
            <person name="Frisvad J.C."/>
            <person name="Goldman G.H."/>
            <person name="Houbraken J."/>
            <person name="Oakley B."/>
            <person name="Pocsi I."/>
            <person name="Scazzocchio C."/>
            <person name="Seiboth B."/>
            <person name="vanKuyk P.A."/>
            <person name="Wortman J."/>
            <person name="Dyer P.S."/>
            <person name="Grigoriev I.V."/>
        </authorList>
    </citation>
    <scope>NUCLEOTIDE SEQUENCE [LARGE SCALE GENOMIC DNA]</scope>
    <source>
        <strain evidence="2">CBS 106.47</strain>
    </source>
</reference>
<dbReference type="EMBL" id="KV878255">
    <property type="protein sequence ID" value="OJZ80457.1"/>
    <property type="molecule type" value="Genomic_DNA"/>
</dbReference>
<evidence type="ECO:0000313" key="2">
    <source>
        <dbReference type="Proteomes" id="UP000184063"/>
    </source>
</evidence>
<name>A0A1M3T128_ASPLC</name>
<proteinExistence type="predicted"/>
<dbReference type="Proteomes" id="UP000184063">
    <property type="component" value="Unassembled WGS sequence"/>
</dbReference>
<dbReference type="OrthoDB" id="4523441at2759"/>